<feature type="compositionally biased region" description="Low complexity" evidence="1">
    <location>
        <begin position="531"/>
        <end position="566"/>
    </location>
</feature>
<feature type="compositionally biased region" description="Polar residues" evidence="1">
    <location>
        <begin position="480"/>
        <end position="490"/>
    </location>
</feature>
<feature type="compositionally biased region" description="Gly residues" evidence="1">
    <location>
        <begin position="1185"/>
        <end position="1197"/>
    </location>
</feature>
<dbReference type="Proteomes" id="UP000311382">
    <property type="component" value="Unassembled WGS sequence"/>
</dbReference>
<dbReference type="EMBL" id="SOZI01000156">
    <property type="protein sequence ID" value="TNY18104.1"/>
    <property type="molecule type" value="Genomic_DNA"/>
</dbReference>
<accession>A0A5C5FQ92</accession>
<comment type="caution">
    <text evidence="3">The sequence shown here is derived from an EMBL/GenBank/DDBJ whole genome shotgun (WGS) entry which is preliminary data.</text>
</comment>
<dbReference type="GO" id="GO:0061157">
    <property type="term" value="P:mRNA destabilization"/>
    <property type="evidence" value="ECO:0007669"/>
    <property type="project" value="TreeGrafter"/>
</dbReference>
<feature type="compositionally biased region" description="Polar residues" evidence="1">
    <location>
        <begin position="413"/>
        <end position="426"/>
    </location>
</feature>
<feature type="compositionally biased region" description="Basic and acidic residues" evidence="1">
    <location>
        <begin position="351"/>
        <end position="378"/>
    </location>
</feature>
<dbReference type="AlphaFoldDB" id="A0A5C5FQ92"/>
<dbReference type="GO" id="GO:1990247">
    <property type="term" value="F:N6-methyladenosine-containing RNA reader activity"/>
    <property type="evidence" value="ECO:0007669"/>
    <property type="project" value="TreeGrafter"/>
</dbReference>
<feature type="compositionally biased region" description="Polar residues" evidence="1">
    <location>
        <begin position="683"/>
        <end position="695"/>
    </location>
</feature>
<evidence type="ECO:0000259" key="2">
    <source>
        <dbReference type="PROSITE" id="PS50882"/>
    </source>
</evidence>
<feature type="compositionally biased region" description="Polar residues" evidence="1">
    <location>
        <begin position="264"/>
        <end position="278"/>
    </location>
</feature>
<dbReference type="Pfam" id="PF04146">
    <property type="entry name" value="YTH"/>
    <property type="match status" value="1"/>
</dbReference>
<feature type="compositionally biased region" description="Low complexity" evidence="1">
    <location>
        <begin position="626"/>
        <end position="637"/>
    </location>
</feature>
<organism evidence="3 4">
    <name type="scientific">Rhodotorula diobovata</name>
    <dbReference type="NCBI Taxonomy" id="5288"/>
    <lineage>
        <taxon>Eukaryota</taxon>
        <taxon>Fungi</taxon>
        <taxon>Dikarya</taxon>
        <taxon>Basidiomycota</taxon>
        <taxon>Pucciniomycotina</taxon>
        <taxon>Microbotryomycetes</taxon>
        <taxon>Sporidiobolales</taxon>
        <taxon>Sporidiobolaceae</taxon>
        <taxon>Rhodotorula</taxon>
    </lineage>
</organism>
<dbReference type="CDD" id="cd21134">
    <property type="entry name" value="YTH"/>
    <property type="match status" value="1"/>
</dbReference>
<feature type="region of interest" description="Disordered" evidence="1">
    <location>
        <begin position="225"/>
        <end position="443"/>
    </location>
</feature>
<evidence type="ECO:0000313" key="3">
    <source>
        <dbReference type="EMBL" id="TNY18104.1"/>
    </source>
</evidence>
<dbReference type="GO" id="GO:0005737">
    <property type="term" value="C:cytoplasm"/>
    <property type="evidence" value="ECO:0007669"/>
    <property type="project" value="TreeGrafter"/>
</dbReference>
<feature type="compositionally biased region" description="Polar residues" evidence="1">
    <location>
        <begin position="567"/>
        <end position="576"/>
    </location>
</feature>
<feature type="compositionally biased region" description="Low complexity" evidence="1">
    <location>
        <begin position="1157"/>
        <end position="1181"/>
    </location>
</feature>
<feature type="compositionally biased region" description="Low complexity" evidence="1">
    <location>
        <begin position="705"/>
        <end position="725"/>
    </location>
</feature>
<dbReference type="OrthoDB" id="306690at2759"/>
<name>A0A5C5FQ92_9BASI</name>
<keyword evidence="4" id="KW-1185">Reference proteome</keyword>
<feature type="compositionally biased region" description="Low complexity" evidence="1">
    <location>
        <begin position="66"/>
        <end position="89"/>
    </location>
</feature>
<reference evidence="3 4" key="1">
    <citation type="submission" date="2019-03" db="EMBL/GenBank/DDBJ databases">
        <title>Rhodosporidium diobovatum UCD-FST 08-225 genome sequencing, assembly, and annotation.</title>
        <authorList>
            <person name="Fakankun I.U."/>
            <person name="Fristensky B."/>
            <person name="Levin D.B."/>
        </authorList>
    </citation>
    <scope>NUCLEOTIDE SEQUENCE [LARGE SCALE GENOMIC DNA]</scope>
    <source>
        <strain evidence="3 4">UCD-FST 08-225</strain>
    </source>
</reference>
<proteinExistence type="predicted"/>
<feature type="region of interest" description="Disordered" evidence="1">
    <location>
        <begin position="682"/>
        <end position="740"/>
    </location>
</feature>
<dbReference type="Gene3D" id="3.10.590.10">
    <property type="entry name" value="ph1033 like domains"/>
    <property type="match status" value="1"/>
</dbReference>
<feature type="region of interest" description="Disordered" evidence="1">
    <location>
        <begin position="608"/>
        <end position="657"/>
    </location>
</feature>
<gene>
    <name evidence="3" type="ORF">DMC30DRAFT_404063</name>
</gene>
<feature type="region of interest" description="Disordered" evidence="1">
    <location>
        <begin position="1156"/>
        <end position="1254"/>
    </location>
</feature>
<feature type="region of interest" description="Disordered" evidence="1">
    <location>
        <begin position="770"/>
        <end position="801"/>
    </location>
</feature>
<dbReference type="PROSITE" id="PS50882">
    <property type="entry name" value="YTH"/>
    <property type="match status" value="1"/>
</dbReference>
<feature type="region of interest" description="Disordered" evidence="1">
    <location>
        <begin position="58"/>
        <end position="147"/>
    </location>
</feature>
<dbReference type="STRING" id="5288.A0A5C5FQ92"/>
<feature type="domain" description="YTH" evidence="2">
    <location>
        <begin position="970"/>
        <end position="1105"/>
    </location>
</feature>
<evidence type="ECO:0000256" key="1">
    <source>
        <dbReference type="SAM" id="MobiDB-lite"/>
    </source>
</evidence>
<dbReference type="PANTHER" id="PTHR12357:SF89">
    <property type="entry name" value="YTH DOMAIN-CONTAINING FAMILY PROTEIN"/>
    <property type="match status" value="1"/>
</dbReference>
<feature type="compositionally biased region" description="Low complexity" evidence="1">
    <location>
        <begin position="314"/>
        <end position="325"/>
    </location>
</feature>
<dbReference type="InterPro" id="IPR007275">
    <property type="entry name" value="YTH_domain"/>
</dbReference>
<dbReference type="PANTHER" id="PTHR12357">
    <property type="entry name" value="YTH YT521-B HOMOLOGY DOMAIN-CONTAINING"/>
    <property type="match status" value="1"/>
</dbReference>
<dbReference type="GO" id="GO:0003729">
    <property type="term" value="F:mRNA binding"/>
    <property type="evidence" value="ECO:0007669"/>
    <property type="project" value="TreeGrafter"/>
</dbReference>
<feature type="region of interest" description="Disordered" evidence="1">
    <location>
        <begin position="468"/>
        <end position="506"/>
    </location>
</feature>
<sequence>MDARGEGVLGTKGITVSWSGELVWFGFGSFSVSVHSKELAEAPCRRKDLLQATRRPCMWAPRRQESPSFGLRPSSPSRRPPGMSAAAPSTPDAERAGPTPPAQPPKLHLSPHQSPPARDSARSRSVGRSQSLSQAGPAGGGQGAALHGYGHEGSLGALDEAATASGGVTLVRSSNTVSASSRLVRLERNRARLALQGVGLSEEDQEFYVPPSPVRGGSYAAWSDLGHGGIPVPASSDPPTQPQAATTAFPGPQVEAAWNRAAEQEQQSESPGSTSAGGATQGFVPPEPKRSSFVVVRGGKGDQALTERRPHQPQPSLSSPPAGAAPSPPSQPSPEGQDQPLRHKNSLKPFLEQEREQLGGREVEEDWERGLLDERRSGAEGPGAGSEEDPYNLTTPPLSSSFSSQISSPFAGSRQSSTTATSYQSHQPRRGVTADPWLPPSSASAVLPIANAAEENPSLVRRHQSLHTYQRGARQREASIEQTLSSSPASASGWVDSASDDPHQPRALGSLALANASSIAGFGTRTRAGTSPAPLALHHSHSLGHGPSGTSSSSSLGGSGARLSHSNSLGSRSDTAGASRALSPVVSGLGGAKSPWSPTEEETKQLGMNASFGSSGGPGGGGGSGSLSRGGSTSSRGSHSHATEYASGTAPPVPSGGVALADEVRRLDDALGAMQLNAMLAGSGTSPFERNSPSPNALPVPAHAQLQPQQQQQQQQQGGRRLPPLMTSSDALGSQLAGGFAPRQGPLSAAAFVPPIGHSHLAHPHALDGISEYAPPMQHPHPPQHVAQQRASDPATSAQHARGNLTAVPGASALDWTRQKEFLIGGATPTASTAALPFATSVGPLSAATVVSGPFAGAPVDAVPPGANGWPSPAALQQMQQQQQQIHVLQSQMAQALSAMDAMRAQGAAIPPNFDLAGALGPQGQAQAHGQQGQGLDAQEVPAETPIDVNSLVAKKGYNPAVFDLKPHNARFFVIKSYTEEDVHKSLKYEIWASTDLGNKRLDRAFRESADKGPIYLFFSVNASGHFAGMAQMLTPVDYSMSSNVWASDKWKGVLKVRWIYIKDVPLSALRHIRLSNTPENKPVTSSRDTQEVPYDAGLEVLRIIAGYQSRTSLLQDYAWYEAQFRRQQAAGGADGDVAAQAAAAQAPVQQIPPHYAPAASQQQQQQQQGPSGSPQQQGGRRFWGRGGQGQGQGQMQGGPSPPPQQQQQQHAPGHVLPPQVSTARGPPPHLAQAQAYYGAPPPPGYQLNGGGAY</sequence>
<protein>
    <submittedName>
        <fullName evidence="3">YT521-B-like domain-containing protein</fullName>
    </submittedName>
</protein>
<dbReference type="InterPro" id="IPR045168">
    <property type="entry name" value="YTH_prot"/>
</dbReference>
<feature type="region of interest" description="Disordered" evidence="1">
    <location>
        <begin position="524"/>
        <end position="578"/>
    </location>
</feature>
<feature type="compositionally biased region" description="Low complexity" evidence="1">
    <location>
        <begin position="399"/>
        <end position="408"/>
    </location>
</feature>
<evidence type="ECO:0000313" key="4">
    <source>
        <dbReference type="Proteomes" id="UP000311382"/>
    </source>
</evidence>
<feature type="compositionally biased region" description="Gly residues" evidence="1">
    <location>
        <begin position="614"/>
        <end position="625"/>
    </location>
</feature>